<dbReference type="Proteomes" id="UP001345013">
    <property type="component" value="Unassembled WGS sequence"/>
</dbReference>
<protein>
    <recommendedName>
        <fullName evidence="2">BTB domain-containing protein</fullName>
    </recommendedName>
</protein>
<evidence type="ECO:0000256" key="1">
    <source>
        <dbReference type="SAM" id="MobiDB-lite"/>
    </source>
</evidence>
<dbReference type="Pfam" id="PF00651">
    <property type="entry name" value="BTB"/>
    <property type="match status" value="1"/>
</dbReference>
<comment type="caution">
    <text evidence="3">The sequence shown here is derived from an EMBL/GenBank/DDBJ whole genome shotgun (WGS) entry which is preliminary data.</text>
</comment>
<gene>
    <name evidence="3" type="ORF">LTR24_001639</name>
</gene>
<dbReference type="SUPFAM" id="SSF54695">
    <property type="entry name" value="POZ domain"/>
    <property type="match status" value="1"/>
</dbReference>
<dbReference type="InterPro" id="IPR011333">
    <property type="entry name" value="SKP1/BTB/POZ_sf"/>
</dbReference>
<reference evidence="3 4" key="1">
    <citation type="submission" date="2023-08" db="EMBL/GenBank/DDBJ databases">
        <title>Black Yeasts Isolated from many extreme environments.</title>
        <authorList>
            <person name="Coleine C."/>
            <person name="Stajich J.E."/>
            <person name="Selbmann L."/>
        </authorList>
    </citation>
    <scope>NUCLEOTIDE SEQUENCE [LARGE SCALE GENOMIC DNA]</scope>
    <source>
        <strain evidence="3 4">CCFEE 5885</strain>
    </source>
</reference>
<organism evidence="3 4">
    <name type="scientific">Lithohypha guttulata</name>
    <dbReference type="NCBI Taxonomy" id="1690604"/>
    <lineage>
        <taxon>Eukaryota</taxon>
        <taxon>Fungi</taxon>
        <taxon>Dikarya</taxon>
        <taxon>Ascomycota</taxon>
        <taxon>Pezizomycotina</taxon>
        <taxon>Eurotiomycetes</taxon>
        <taxon>Chaetothyriomycetidae</taxon>
        <taxon>Chaetothyriales</taxon>
        <taxon>Trichomeriaceae</taxon>
        <taxon>Lithohypha</taxon>
    </lineage>
</organism>
<evidence type="ECO:0000259" key="2">
    <source>
        <dbReference type="PROSITE" id="PS50097"/>
    </source>
</evidence>
<dbReference type="Gene3D" id="3.30.710.10">
    <property type="entry name" value="Potassium Channel Kv1.1, Chain A"/>
    <property type="match status" value="1"/>
</dbReference>
<name>A0ABR0KK96_9EURO</name>
<evidence type="ECO:0000313" key="3">
    <source>
        <dbReference type="EMBL" id="KAK5099011.1"/>
    </source>
</evidence>
<feature type="compositionally biased region" description="Polar residues" evidence="1">
    <location>
        <begin position="15"/>
        <end position="25"/>
    </location>
</feature>
<sequence length="256" mass="29224">MSEQHTGDIKPATEAPTTDQGSSPTGIAHSVLPSTYMQQKPVSILVGAERKRYFIFKDLLSAKSPYFAARFKECWDGKKDEVELCDAGEEEFEVVMDWMHPDKLPTRLTLYNEDLYNWTLSSRTYKLADRLIIPKLQDELLTAEFAKLRKSGLWWGLGRLIYLQDLGLAHTPYYSFYLKAAVWAFMTGRRYVRAERHEEVILSLKDHGQVAVDVLLSIRKWNDKAWGDLCEGDLKAFMVERAPPGPKDTAPSATET</sequence>
<feature type="domain" description="BTB" evidence="2">
    <location>
        <begin position="40"/>
        <end position="108"/>
    </location>
</feature>
<dbReference type="EMBL" id="JAVRRG010000012">
    <property type="protein sequence ID" value="KAK5099011.1"/>
    <property type="molecule type" value="Genomic_DNA"/>
</dbReference>
<keyword evidence="4" id="KW-1185">Reference proteome</keyword>
<accession>A0ABR0KK96</accession>
<proteinExistence type="predicted"/>
<dbReference type="CDD" id="cd18186">
    <property type="entry name" value="BTB_POZ_ZBTB_KLHL-like"/>
    <property type="match status" value="1"/>
</dbReference>
<dbReference type="InterPro" id="IPR000210">
    <property type="entry name" value="BTB/POZ_dom"/>
</dbReference>
<feature type="region of interest" description="Disordered" evidence="1">
    <location>
        <begin position="1"/>
        <end position="29"/>
    </location>
</feature>
<dbReference type="PROSITE" id="PS50097">
    <property type="entry name" value="BTB"/>
    <property type="match status" value="1"/>
</dbReference>
<evidence type="ECO:0000313" key="4">
    <source>
        <dbReference type="Proteomes" id="UP001345013"/>
    </source>
</evidence>